<feature type="transmembrane region" description="Helical" evidence="1">
    <location>
        <begin position="82"/>
        <end position="102"/>
    </location>
</feature>
<keyword evidence="1" id="KW-1133">Transmembrane helix</keyword>
<sequence length="103" mass="12700">MKLYKIVFLFWIYNIVAIFQFSWMAGSWFDTEDLMQRLDYEIYKPPLWQYQVYYILFGVYVVICSLLLYLWQKKIRDAVRAIIVWVLHIIWVLFFISGWIIAI</sequence>
<comment type="caution">
    <text evidence="2">The sequence shown here is derived from an EMBL/GenBank/DDBJ whole genome shotgun (WGS) entry which is preliminary data.</text>
</comment>
<name>A0ABS1YZ40_9FLAO</name>
<proteinExistence type="predicted"/>
<dbReference type="EMBL" id="JAEUAH010000024">
    <property type="protein sequence ID" value="MBM0651681.1"/>
    <property type="molecule type" value="Genomic_DNA"/>
</dbReference>
<dbReference type="Proteomes" id="UP000603506">
    <property type="component" value="Unassembled WGS sequence"/>
</dbReference>
<evidence type="ECO:0000313" key="3">
    <source>
        <dbReference type="Proteomes" id="UP000603506"/>
    </source>
</evidence>
<gene>
    <name evidence="2" type="ORF">JNB19_13135</name>
</gene>
<dbReference type="RefSeq" id="WP_203093599.1">
    <property type="nucleotide sequence ID" value="NZ_JAESPH010000006.1"/>
</dbReference>
<feature type="transmembrane region" description="Helical" evidence="1">
    <location>
        <begin position="48"/>
        <end position="70"/>
    </location>
</feature>
<protein>
    <submittedName>
        <fullName evidence="2">Uncharacterized protein</fullName>
    </submittedName>
</protein>
<accession>A0ABS1YZ40</accession>
<evidence type="ECO:0000256" key="1">
    <source>
        <dbReference type="SAM" id="Phobius"/>
    </source>
</evidence>
<organism evidence="2 3">
    <name type="scientific">Capnocytophaga genosp. AHN8471</name>
    <dbReference type="NCBI Taxonomy" id="327574"/>
    <lineage>
        <taxon>Bacteria</taxon>
        <taxon>Pseudomonadati</taxon>
        <taxon>Bacteroidota</taxon>
        <taxon>Flavobacteriia</taxon>
        <taxon>Flavobacteriales</taxon>
        <taxon>Flavobacteriaceae</taxon>
        <taxon>Capnocytophaga</taxon>
    </lineage>
</organism>
<reference evidence="2 3" key="1">
    <citation type="submission" date="2021-01" db="EMBL/GenBank/DDBJ databases">
        <title>Evidence that Capnocytophaga endodontalis is a later homotypic synonym for Capnocytophaga genospecies AHN8471, and request for opinion on proposed recognition of strain AHN8471 as type strain of the species.</title>
        <authorList>
            <person name="Nicholson A.C."/>
            <person name="Hopper C.L."/>
            <person name="Gulvik C.A."/>
            <person name="Mcquiston J.R."/>
            <person name="Lau E.F."/>
        </authorList>
    </citation>
    <scope>NUCLEOTIDE SEQUENCE [LARGE SCALE GENOMIC DNA]</scope>
    <source>
        <strain evidence="2 3">AHN9576</strain>
    </source>
</reference>
<keyword evidence="1" id="KW-0812">Transmembrane</keyword>
<keyword evidence="1" id="KW-0472">Membrane</keyword>
<feature type="transmembrane region" description="Helical" evidence="1">
    <location>
        <begin position="7"/>
        <end position="28"/>
    </location>
</feature>
<evidence type="ECO:0000313" key="2">
    <source>
        <dbReference type="EMBL" id="MBM0651681.1"/>
    </source>
</evidence>
<keyword evidence="3" id="KW-1185">Reference proteome</keyword>